<dbReference type="PANTHER" id="PTHR44942:SF4">
    <property type="entry name" value="METHYLTRANSFERASE TYPE 11 DOMAIN-CONTAINING PROTEIN"/>
    <property type="match status" value="1"/>
</dbReference>
<dbReference type="InterPro" id="IPR029063">
    <property type="entry name" value="SAM-dependent_MTases_sf"/>
</dbReference>
<protein>
    <submittedName>
        <fullName evidence="5">Ubiquinone/menaquinone biosynthesis C-methylase UbiE</fullName>
    </submittedName>
</protein>
<dbReference type="Gene3D" id="3.40.50.150">
    <property type="entry name" value="Vaccinia Virus protein VP39"/>
    <property type="match status" value="1"/>
</dbReference>
<keyword evidence="5" id="KW-0830">Ubiquinone</keyword>
<evidence type="ECO:0000259" key="4">
    <source>
        <dbReference type="Pfam" id="PF08241"/>
    </source>
</evidence>
<evidence type="ECO:0000313" key="5">
    <source>
        <dbReference type="EMBL" id="MBB4023172.1"/>
    </source>
</evidence>
<comment type="similarity">
    <text evidence="1">Belongs to the methyltransferase superfamily.</text>
</comment>
<gene>
    <name evidence="5" type="ORF">GGR17_002994</name>
</gene>
<evidence type="ECO:0000256" key="2">
    <source>
        <dbReference type="ARBA" id="ARBA00022603"/>
    </source>
</evidence>
<evidence type="ECO:0000313" key="6">
    <source>
        <dbReference type="Proteomes" id="UP000585681"/>
    </source>
</evidence>
<dbReference type="InterPro" id="IPR013216">
    <property type="entry name" value="Methyltransf_11"/>
</dbReference>
<dbReference type="Pfam" id="PF08241">
    <property type="entry name" value="Methyltransf_11"/>
    <property type="match status" value="1"/>
</dbReference>
<dbReference type="Proteomes" id="UP000585681">
    <property type="component" value="Unassembled WGS sequence"/>
</dbReference>
<evidence type="ECO:0000256" key="3">
    <source>
        <dbReference type="ARBA" id="ARBA00022679"/>
    </source>
</evidence>
<evidence type="ECO:0000256" key="1">
    <source>
        <dbReference type="ARBA" id="ARBA00008361"/>
    </source>
</evidence>
<dbReference type="EMBL" id="JACIEQ010000004">
    <property type="protein sequence ID" value="MBB4023172.1"/>
    <property type="molecule type" value="Genomic_DNA"/>
</dbReference>
<feature type="domain" description="Methyltransferase type 11" evidence="4">
    <location>
        <begin position="42"/>
        <end position="138"/>
    </location>
</feature>
<keyword evidence="2 5" id="KW-0489">Methyltransferase</keyword>
<dbReference type="PANTHER" id="PTHR44942">
    <property type="entry name" value="METHYLTRANSF_11 DOMAIN-CONTAINING PROTEIN"/>
    <property type="match status" value="1"/>
</dbReference>
<comment type="caution">
    <text evidence="5">The sequence shown here is derived from an EMBL/GenBank/DDBJ whole genome shotgun (WGS) entry which is preliminary data.</text>
</comment>
<accession>A0A840CGE5</accession>
<dbReference type="RefSeq" id="WP_054539215.1">
    <property type="nucleotide sequence ID" value="NZ_JACIEQ010000004.1"/>
</dbReference>
<dbReference type="InterPro" id="IPR051052">
    <property type="entry name" value="Diverse_substrate_MTase"/>
</dbReference>
<name>A0A840CGE5_9RHOB</name>
<dbReference type="GO" id="GO:0032259">
    <property type="term" value="P:methylation"/>
    <property type="evidence" value="ECO:0007669"/>
    <property type="project" value="UniProtKB-KW"/>
</dbReference>
<dbReference type="SUPFAM" id="SSF53335">
    <property type="entry name" value="S-adenosyl-L-methionine-dependent methyltransferases"/>
    <property type="match status" value="1"/>
</dbReference>
<dbReference type="GO" id="GO:0008757">
    <property type="term" value="F:S-adenosylmethionine-dependent methyltransferase activity"/>
    <property type="evidence" value="ECO:0007669"/>
    <property type="project" value="InterPro"/>
</dbReference>
<keyword evidence="3" id="KW-0808">Transferase</keyword>
<sequence>MRENAQRFDGLAEAYDVYRPGYPPQLFEALAGEMPEGVRCAIDVGAGTGISTRHLLDALGPKWLIIAVEPGADMRRVLSRRFRAVPNVQVLDASGEHLSVPDKSASLVVACTAFHWFDRDRFYAEAARVLIPDGVMAIVRNRRKPDPLIRKFDAFLARHNHEIGDFEQREKRKEPSVRELAALTAFKSPKSRTENWHNRMTCRQLIDLYLTRSTTSTVVRQKGLGFVMDELQQICAAERAQEPFTVAWEATMKWTKKK</sequence>
<proteinExistence type="inferred from homology"/>
<keyword evidence="6" id="KW-1185">Reference proteome</keyword>
<dbReference type="AlphaFoldDB" id="A0A840CGE5"/>
<dbReference type="CDD" id="cd02440">
    <property type="entry name" value="AdoMet_MTases"/>
    <property type="match status" value="1"/>
</dbReference>
<organism evidence="5 6">
    <name type="scientific">Actibacterium naphthalenivorans</name>
    <dbReference type="NCBI Taxonomy" id="1614693"/>
    <lineage>
        <taxon>Bacteria</taxon>
        <taxon>Pseudomonadati</taxon>
        <taxon>Pseudomonadota</taxon>
        <taxon>Alphaproteobacteria</taxon>
        <taxon>Rhodobacterales</taxon>
        <taxon>Roseobacteraceae</taxon>
        <taxon>Actibacterium</taxon>
    </lineage>
</organism>
<reference evidence="5 6" key="1">
    <citation type="submission" date="2020-08" db="EMBL/GenBank/DDBJ databases">
        <title>Genomic Encyclopedia of Type Strains, Phase IV (KMG-IV): sequencing the most valuable type-strain genomes for metagenomic binning, comparative biology and taxonomic classification.</title>
        <authorList>
            <person name="Goeker M."/>
        </authorList>
    </citation>
    <scope>NUCLEOTIDE SEQUENCE [LARGE SCALE GENOMIC DNA]</scope>
    <source>
        <strain evidence="5 6">DSM 105040</strain>
    </source>
</reference>